<dbReference type="EMBL" id="NIBB01000040">
    <property type="protein sequence ID" value="PAB52422.1"/>
    <property type="molecule type" value="Genomic_DNA"/>
</dbReference>
<evidence type="ECO:0000256" key="3">
    <source>
        <dbReference type="ARBA" id="ARBA00023125"/>
    </source>
</evidence>
<dbReference type="InterPro" id="IPR044946">
    <property type="entry name" value="Restrct_endonuc_typeI_TRD_sf"/>
</dbReference>
<comment type="caution">
    <text evidence="5">The sequence shown here is derived from an EMBL/GenBank/DDBJ whole genome shotgun (WGS) entry which is preliminary data.</text>
</comment>
<feature type="non-terminal residue" evidence="5">
    <location>
        <position position="365"/>
    </location>
</feature>
<accession>A0AAX0PUK0</accession>
<evidence type="ECO:0000256" key="1">
    <source>
        <dbReference type="ARBA" id="ARBA00010923"/>
    </source>
</evidence>
<sequence length="365" mass="42542">MTKSDDKRVPTLRFKGFTDEWEQRKLGDVLSKFDYGLNSASSDYDGKNKYLRITDIDEQTHRFNLDNLTSPKVDLKNKDNYILHPGDIVFARTGASVGKTYKYREDDGRVYFAGFLIRGRINKNFDASFIFDTTLLPKYSNFVKITSIRSGQPGINSEEYKKYVINIPTINEQKYISKLITNLEELITLQQRKVKLLELFRKAIHNNIFPEYGKETPVIRHKKFTNKWNVVKFNTIYKKSTEKNDLTYGEDKIISVAKMYFKQEKNKSSQDYLKTYNVFKIGDIAFEGNRSKGFSHGRFVQNTIGNGIVSHVFDVFTPIKKDNLKYWKYAIHNEHVMKYVLVKSTTKATMMNNLSSKDFLKQSIA</sequence>
<proteinExistence type="inferred from homology"/>
<evidence type="ECO:0000259" key="4">
    <source>
        <dbReference type="Pfam" id="PF01420"/>
    </source>
</evidence>
<organism evidence="5 6">
    <name type="scientific">Lactobacillus johnsonii</name>
    <dbReference type="NCBI Taxonomy" id="33959"/>
    <lineage>
        <taxon>Bacteria</taxon>
        <taxon>Bacillati</taxon>
        <taxon>Bacillota</taxon>
        <taxon>Bacilli</taxon>
        <taxon>Lactobacillales</taxon>
        <taxon>Lactobacillaceae</taxon>
        <taxon>Lactobacillus</taxon>
    </lineage>
</organism>
<dbReference type="InterPro" id="IPR000055">
    <property type="entry name" value="Restrct_endonuc_typeI_TRD"/>
</dbReference>
<keyword evidence="2" id="KW-0680">Restriction system</keyword>
<dbReference type="GO" id="GO:0003677">
    <property type="term" value="F:DNA binding"/>
    <property type="evidence" value="ECO:0007669"/>
    <property type="project" value="UniProtKB-KW"/>
</dbReference>
<keyword evidence="3" id="KW-0238">DNA-binding</keyword>
<dbReference type="PANTHER" id="PTHR30408:SF12">
    <property type="entry name" value="TYPE I RESTRICTION ENZYME MJAVIII SPECIFICITY SUBUNIT"/>
    <property type="match status" value="1"/>
</dbReference>
<dbReference type="InterPro" id="IPR052021">
    <property type="entry name" value="Type-I_RS_S_subunit"/>
</dbReference>
<reference evidence="5 6" key="1">
    <citation type="submission" date="2017-05" db="EMBL/GenBank/DDBJ databases">
        <title>Lactobacillus johnsonii from commercial turkeys.</title>
        <authorList>
            <person name="Johnson T.J."/>
            <person name="Youmans B."/>
        </authorList>
    </citation>
    <scope>NUCLEOTIDE SEQUENCE [LARGE SCALE GENOMIC DNA]</scope>
    <source>
        <strain evidence="5 6">UMNLJ54</strain>
    </source>
</reference>
<dbReference type="AlphaFoldDB" id="A0AAX0PUK0"/>
<evidence type="ECO:0000313" key="5">
    <source>
        <dbReference type="EMBL" id="PAB52422.1"/>
    </source>
</evidence>
<dbReference type="CDD" id="cd17521">
    <property type="entry name" value="RMtype1_S_Sau13435ORF2165P_TRD2-CR2_like"/>
    <property type="match status" value="1"/>
</dbReference>
<dbReference type="RefSeq" id="WP_095154567.1">
    <property type="nucleotide sequence ID" value="NZ_NIBB01000040.1"/>
</dbReference>
<dbReference type="Gene3D" id="3.90.220.20">
    <property type="entry name" value="DNA methylase specificity domains"/>
    <property type="match status" value="2"/>
</dbReference>
<feature type="domain" description="Type I restriction modification DNA specificity" evidence="4">
    <location>
        <begin position="19"/>
        <end position="197"/>
    </location>
</feature>
<name>A0AAX0PUK0_LACJH</name>
<dbReference type="GO" id="GO:0009307">
    <property type="term" value="P:DNA restriction-modification system"/>
    <property type="evidence" value="ECO:0007669"/>
    <property type="project" value="UniProtKB-KW"/>
</dbReference>
<dbReference type="Proteomes" id="UP000216448">
    <property type="component" value="Unassembled WGS sequence"/>
</dbReference>
<comment type="similarity">
    <text evidence="1">Belongs to the type-I restriction system S methylase family.</text>
</comment>
<protein>
    <recommendedName>
        <fullName evidence="4">Type I restriction modification DNA specificity domain-containing protein</fullName>
    </recommendedName>
</protein>
<evidence type="ECO:0000313" key="6">
    <source>
        <dbReference type="Proteomes" id="UP000216448"/>
    </source>
</evidence>
<dbReference type="Pfam" id="PF01420">
    <property type="entry name" value="Methylase_S"/>
    <property type="match status" value="1"/>
</dbReference>
<dbReference type="SUPFAM" id="SSF116734">
    <property type="entry name" value="DNA methylase specificity domain"/>
    <property type="match status" value="2"/>
</dbReference>
<dbReference type="PANTHER" id="PTHR30408">
    <property type="entry name" value="TYPE-1 RESTRICTION ENZYME ECOKI SPECIFICITY PROTEIN"/>
    <property type="match status" value="1"/>
</dbReference>
<evidence type="ECO:0000256" key="2">
    <source>
        <dbReference type="ARBA" id="ARBA00022747"/>
    </source>
</evidence>
<gene>
    <name evidence="5" type="ORF">A3P64_06705</name>
</gene>